<evidence type="ECO:0000256" key="2">
    <source>
        <dbReference type="SAM" id="SignalP"/>
    </source>
</evidence>
<evidence type="ECO:0000313" key="4">
    <source>
        <dbReference type="Proteomes" id="UP000710815"/>
    </source>
</evidence>
<evidence type="ECO:0008006" key="5">
    <source>
        <dbReference type="Google" id="ProtNLM"/>
    </source>
</evidence>
<accession>A0ABS9VYP0</accession>
<keyword evidence="4" id="KW-1185">Reference proteome</keyword>
<keyword evidence="2" id="KW-0732">Signal</keyword>
<dbReference type="Proteomes" id="UP000710815">
    <property type="component" value="Unassembled WGS sequence"/>
</dbReference>
<evidence type="ECO:0000313" key="3">
    <source>
        <dbReference type="EMBL" id="MCH9277099.1"/>
    </source>
</evidence>
<dbReference type="RefSeq" id="WP_241515082.1">
    <property type="nucleotide sequence ID" value="NZ_JAFEJT020000082.1"/>
</dbReference>
<proteinExistence type="predicted"/>
<organism evidence="3 4">
    <name type="scientific">Bifidobacterium amazonense</name>
    <dbReference type="NCBI Taxonomy" id="2809027"/>
    <lineage>
        <taxon>Bacteria</taxon>
        <taxon>Bacillati</taxon>
        <taxon>Actinomycetota</taxon>
        <taxon>Actinomycetes</taxon>
        <taxon>Bifidobacteriales</taxon>
        <taxon>Bifidobacteriaceae</taxon>
        <taxon>Bifidobacterium</taxon>
    </lineage>
</organism>
<evidence type="ECO:0000256" key="1">
    <source>
        <dbReference type="SAM" id="MobiDB-lite"/>
    </source>
</evidence>
<feature type="signal peptide" evidence="2">
    <location>
        <begin position="1"/>
        <end position="31"/>
    </location>
</feature>
<feature type="compositionally biased region" description="Low complexity" evidence="1">
    <location>
        <begin position="34"/>
        <end position="50"/>
    </location>
</feature>
<name>A0ABS9VYP0_9BIFI</name>
<protein>
    <recommendedName>
        <fullName evidence="5">Lipoprotein</fullName>
    </recommendedName>
</protein>
<dbReference type="EMBL" id="JAFEJT020000082">
    <property type="protein sequence ID" value="MCH9277099.1"/>
    <property type="molecule type" value="Genomic_DNA"/>
</dbReference>
<reference evidence="3 4" key="2">
    <citation type="journal article" date="2021" name="Syst. Appl. Microbiol.">
        <title>Phylogenetic classification of ten novel species belonging to the genus Bifidobacterium comprising B. phasiani sp. nov., B. pongonis sp. nov., B. saguinibicoloris sp. nov., B. colobi sp. nov., B. simiiventris sp. nov., B. santillanense sp. nov., B. miconis sp. nov., B. amazonense sp. nov., B. pluvialisilvae sp. nov., and B. miconisargentati sp. nov.</title>
        <authorList>
            <person name="Lugli G.A."/>
            <person name="Calvete-Torre I."/>
            <person name="Alessandri G."/>
            <person name="Milani C."/>
            <person name="Turroni F."/>
            <person name="Laiolo P."/>
            <person name="Ossiprandi M.C."/>
            <person name="Margolles A."/>
            <person name="Ruiz L."/>
            <person name="Ventura M."/>
        </authorList>
    </citation>
    <scope>NUCLEOTIDE SEQUENCE [LARGE SCALE GENOMIC DNA]</scope>
    <source>
        <strain evidence="3 4">MA1</strain>
    </source>
</reference>
<gene>
    <name evidence="3" type="ORF">JS533_012650</name>
</gene>
<sequence>MKSLRIQPARTIHAAAIVCIMLMLCAVPGCSSSPGDGASQSAQQQSSTQQNGKTPSQGERVASSLREYEQRLIDLDSQRSDDQTRMAPEQKAILQRAIDNGGEISVSDYEAAWSNYKQCMVDKGYTTPVLIKYSNGIMQEAGAYIDPASGKRDKFTEDDTDCKTIHVLDVDTVYGMQIGNPQLYSHPYPGTVDCLKQEGLADSKYTVKQLEQDIEKYRANDSSATVDLSNPVAAGCMAANRLVIGRVGDDEPTWYPLGQ</sequence>
<feature type="region of interest" description="Disordered" evidence="1">
    <location>
        <begin position="34"/>
        <end position="62"/>
    </location>
</feature>
<feature type="chain" id="PRO_5045562904" description="Lipoprotein" evidence="2">
    <location>
        <begin position="32"/>
        <end position="259"/>
    </location>
</feature>
<comment type="caution">
    <text evidence="3">The sequence shown here is derived from an EMBL/GenBank/DDBJ whole genome shotgun (WGS) entry which is preliminary data.</text>
</comment>
<reference evidence="3 4" key="1">
    <citation type="journal article" date="2021" name="Environ. Microbiol.">
        <title>Genetic insights into the dark matter of the mammalian gut microbiota through targeted genome reconstruction.</title>
        <authorList>
            <person name="Lugli G.A."/>
            <person name="Alessandri G."/>
            <person name="Milani C."/>
            <person name="Viappiani A."/>
            <person name="Fontana F."/>
            <person name="Tarracchini C."/>
            <person name="Mancabelli L."/>
            <person name="Argentini C."/>
            <person name="Ruiz L."/>
            <person name="Margolles A."/>
            <person name="van Sinderen D."/>
            <person name="Turroni F."/>
            <person name="Ventura M."/>
        </authorList>
    </citation>
    <scope>NUCLEOTIDE SEQUENCE [LARGE SCALE GENOMIC DNA]</scope>
    <source>
        <strain evidence="3 4">MA1</strain>
    </source>
</reference>